<protein>
    <submittedName>
        <fullName evidence="1">Uncharacterized protein</fullName>
    </submittedName>
</protein>
<reference evidence="1 2" key="1">
    <citation type="submission" date="2017-04" db="EMBL/GenBank/DDBJ databases">
        <title>Complete Genome Sequence of the Bacillus horikoshii 20a strain from Cuatro Cienegas, Coahuila, Mexico.</title>
        <authorList>
            <person name="Zarza E."/>
            <person name="Alcaraz L.D."/>
            <person name="Aguilar-Salinas B."/>
            <person name="Islas A."/>
            <person name="Olmedo-Alvarez G."/>
        </authorList>
    </citation>
    <scope>NUCLEOTIDE SEQUENCE [LARGE SCALE GENOMIC DNA]</scope>
    <source>
        <strain evidence="1 2">20a</strain>
    </source>
</reference>
<evidence type="ECO:0000313" key="2">
    <source>
        <dbReference type="Proteomes" id="UP000195573"/>
    </source>
</evidence>
<dbReference type="EMBL" id="CP020880">
    <property type="protein sequence ID" value="ART74994.1"/>
    <property type="molecule type" value="Genomic_DNA"/>
</dbReference>
<accession>A0ABM6KES5</accession>
<evidence type="ECO:0000313" key="1">
    <source>
        <dbReference type="EMBL" id="ART74994.1"/>
    </source>
</evidence>
<dbReference type="Proteomes" id="UP000195573">
    <property type="component" value="Chromosome"/>
</dbReference>
<name>A0ABM6KES5_9BACI</name>
<proteinExistence type="predicted"/>
<sequence>MYLEEKYKKDFVIDEISFDFFNTRKYQAYAYAKDDPELLFYVGQDRYTGQTEDGYRYEAWSAEANEEIGAIVREHYPSTTNYGVDLVFSETEPTEPVVGGYKKYGKVEVGVTLDKILLTSANSKTEMQRAFLIFQELKEMGVPLHQFGISFENKTLQLHKDDISKVNSAEELAEYLKLYRR</sequence>
<keyword evidence="2" id="KW-1185">Reference proteome</keyword>
<organism evidence="1 2">
    <name type="scientific">Sutcliffiella horikoshii</name>
    <dbReference type="NCBI Taxonomy" id="79883"/>
    <lineage>
        <taxon>Bacteria</taxon>
        <taxon>Bacillati</taxon>
        <taxon>Bacillota</taxon>
        <taxon>Bacilli</taxon>
        <taxon>Bacillales</taxon>
        <taxon>Bacillaceae</taxon>
        <taxon>Sutcliffiella</taxon>
    </lineage>
</organism>
<gene>
    <name evidence="1" type="ORF">B4U37_02570</name>
</gene>